<dbReference type="GO" id="GO:0004386">
    <property type="term" value="F:helicase activity"/>
    <property type="evidence" value="ECO:0007669"/>
    <property type="project" value="UniProtKB-KW"/>
</dbReference>
<dbReference type="PANTHER" id="PTHR47959">
    <property type="entry name" value="ATP-DEPENDENT RNA HELICASE RHLE-RELATED"/>
    <property type="match status" value="1"/>
</dbReference>
<dbReference type="InterPro" id="IPR014001">
    <property type="entry name" value="Helicase_ATP-bd"/>
</dbReference>
<evidence type="ECO:0000256" key="4">
    <source>
        <dbReference type="ARBA" id="ARBA00022840"/>
    </source>
</evidence>
<evidence type="ECO:0000256" key="1">
    <source>
        <dbReference type="ARBA" id="ARBA00022741"/>
    </source>
</evidence>
<protein>
    <submittedName>
        <fullName evidence="9">DEAD-box ATP dependent DNA helicase</fullName>
    </submittedName>
</protein>
<dbReference type="EMBL" id="CP003772">
    <property type="protein sequence ID" value="AFQ04258.1"/>
    <property type="molecule type" value="Genomic_DNA"/>
</dbReference>
<feature type="region of interest" description="Disordered" evidence="6">
    <location>
        <begin position="298"/>
        <end position="320"/>
    </location>
</feature>
<evidence type="ECO:0000313" key="9">
    <source>
        <dbReference type="EMBL" id="AFQ04258.1"/>
    </source>
</evidence>
<dbReference type="Pfam" id="PF00270">
    <property type="entry name" value="DEAD"/>
    <property type="match status" value="1"/>
</dbReference>
<dbReference type="InterPro" id="IPR001650">
    <property type="entry name" value="Helicase_C-like"/>
</dbReference>
<dbReference type="InterPro" id="IPR027417">
    <property type="entry name" value="P-loop_NTPase"/>
</dbReference>
<evidence type="ECO:0000313" key="10">
    <source>
        <dbReference type="Proteomes" id="UP000005254"/>
    </source>
</evidence>
<dbReference type="Proteomes" id="UP000005254">
    <property type="component" value="Chromosome"/>
</dbReference>
<evidence type="ECO:0000259" key="7">
    <source>
        <dbReference type="PROSITE" id="PS51192"/>
    </source>
</evidence>
<comment type="similarity">
    <text evidence="5">Belongs to the DEAD box helicase family.</text>
</comment>
<dbReference type="PROSITE" id="PS51194">
    <property type="entry name" value="HELICASE_CTER"/>
    <property type="match status" value="1"/>
</dbReference>
<organism evidence="9 10">
    <name type="scientific">Mycoplasmoides genitalium M6320</name>
    <dbReference type="NCBI Taxonomy" id="662945"/>
    <lineage>
        <taxon>Bacteria</taxon>
        <taxon>Bacillati</taxon>
        <taxon>Mycoplasmatota</taxon>
        <taxon>Mycoplasmoidales</taxon>
        <taxon>Mycoplasmoidaceae</taxon>
        <taxon>Mycoplasmoides</taxon>
    </lineage>
</organism>
<evidence type="ECO:0000256" key="3">
    <source>
        <dbReference type="ARBA" id="ARBA00022806"/>
    </source>
</evidence>
<evidence type="ECO:0000256" key="5">
    <source>
        <dbReference type="ARBA" id="ARBA00038437"/>
    </source>
</evidence>
<dbReference type="SUPFAM" id="SSF52540">
    <property type="entry name" value="P-loop containing nucleoside triphosphate hydrolases"/>
    <property type="match status" value="1"/>
</dbReference>
<sequence length="320" mass="37083">MGRIMDLLERKAIHFNDLEHLIIDEVDLMLDRGFKKQIFNLLEQINSFKQIAVYSASYNQEAINIAKQITNNGIFIGSPEFNKDVNTNNDKLIKQFVCYLFSDQKKQALYSLIKTAQVKSIIVFCDTKKLVDDLHVFLRKNELRTFALHGDKKQFIRERNLKIFANTKQPTILVTTDLIGRGIHVEAIDMVINYSACLNLEAYINRMGRTGRNNHKGTCVTFCTSQEKKVFLKMVEKITDNRIAECKQMEIKLIPLKNKAKTKKGGISLDCVQKIYANAKPYDRNKRVPLASDLFKSRMRQPEKAMQKQKIHDNDWQSNM</sequence>
<dbReference type="CDD" id="cd18787">
    <property type="entry name" value="SF2_C_DEAD"/>
    <property type="match status" value="1"/>
</dbReference>
<dbReference type="Gene3D" id="3.40.50.300">
    <property type="entry name" value="P-loop containing nucleotide triphosphate hydrolases"/>
    <property type="match status" value="2"/>
</dbReference>
<dbReference type="SMART" id="SM00490">
    <property type="entry name" value="HELICc"/>
    <property type="match status" value="1"/>
</dbReference>
<name>A0ABC7ZIN4_MYCGT</name>
<dbReference type="PROSITE" id="PS51192">
    <property type="entry name" value="HELICASE_ATP_BIND_1"/>
    <property type="match status" value="1"/>
</dbReference>
<keyword evidence="1" id="KW-0547">Nucleotide-binding</keyword>
<dbReference type="AlphaFoldDB" id="A0ABC7ZIN4"/>
<evidence type="ECO:0000259" key="8">
    <source>
        <dbReference type="PROSITE" id="PS51194"/>
    </source>
</evidence>
<dbReference type="InterPro" id="IPR050079">
    <property type="entry name" value="DEAD_box_RNA_helicase"/>
</dbReference>
<keyword evidence="2" id="KW-0378">Hydrolase</keyword>
<feature type="domain" description="Helicase C-terminal" evidence="8">
    <location>
        <begin position="104"/>
        <end position="254"/>
    </location>
</feature>
<dbReference type="GO" id="GO:0005524">
    <property type="term" value="F:ATP binding"/>
    <property type="evidence" value="ECO:0007669"/>
    <property type="project" value="UniProtKB-KW"/>
</dbReference>
<keyword evidence="4" id="KW-0067">ATP-binding</keyword>
<gene>
    <name evidence="9" type="ORF">CM1_02555</name>
</gene>
<dbReference type="GO" id="GO:0016787">
    <property type="term" value="F:hydrolase activity"/>
    <property type="evidence" value="ECO:0007669"/>
    <property type="project" value="UniProtKB-KW"/>
</dbReference>
<evidence type="ECO:0000256" key="6">
    <source>
        <dbReference type="SAM" id="MobiDB-lite"/>
    </source>
</evidence>
<dbReference type="Pfam" id="PF00271">
    <property type="entry name" value="Helicase_C"/>
    <property type="match status" value="1"/>
</dbReference>
<evidence type="ECO:0000256" key="2">
    <source>
        <dbReference type="ARBA" id="ARBA00022801"/>
    </source>
</evidence>
<keyword evidence="3 9" id="KW-0347">Helicase</keyword>
<dbReference type="InterPro" id="IPR011545">
    <property type="entry name" value="DEAD/DEAH_box_helicase_dom"/>
</dbReference>
<dbReference type="PANTHER" id="PTHR47959:SF1">
    <property type="entry name" value="ATP-DEPENDENT RNA HELICASE DBPA"/>
    <property type="match status" value="1"/>
</dbReference>
<dbReference type="KEGG" id="mgx:CM1_02555"/>
<reference evidence="9 10" key="1">
    <citation type="journal article" date="2012" name="J. Bacteriol.">
        <title>Draft Genome Sequences of Four Axenic Mycoplasma genitalium Strains Isolated from Denmark, Japan, and Australia.</title>
        <authorList>
            <person name="McGowin C.L."/>
            <person name="Ma L."/>
            <person name="Jensen J.S."/>
            <person name="Mancuso M.M."/>
            <person name="Hamasuna R."/>
            <person name="Adegboye D."/>
            <person name="Martin D.H."/>
        </authorList>
    </citation>
    <scope>NUCLEOTIDE SEQUENCE [LARGE SCALE GENOMIC DNA]</scope>
    <source>
        <strain evidence="9 10">M6320</strain>
    </source>
</reference>
<proteinExistence type="inferred from homology"/>
<accession>A0ABC7ZIN4</accession>
<feature type="domain" description="Helicase ATP-binding" evidence="7">
    <location>
        <begin position="1"/>
        <end position="76"/>
    </location>
</feature>
<feature type="compositionally biased region" description="Basic and acidic residues" evidence="6">
    <location>
        <begin position="300"/>
        <end position="320"/>
    </location>
</feature>